<dbReference type="GO" id="GO:0045892">
    <property type="term" value="P:negative regulation of DNA-templated transcription"/>
    <property type="evidence" value="ECO:0007669"/>
    <property type="project" value="TreeGrafter"/>
</dbReference>
<name>A0AA41ZBZ7_9SPHN</name>
<evidence type="ECO:0000256" key="3">
    <source>
        <dbReference type="ARBA" id="ARBA00023163"/>
    </source>
</evidence>
<sequence length="249" mass="27266">MRDILLARGDDNTPLYLQLARNLRHHIAGGGIDPGDALPSERELTELTGLSRVTVRKSINQLIEEGILVRKQGSGTFVARRIETPGSVLSSFTDDAHKRGENPGVIWMIKAYAQPTDEEAAMLRIATSTRVARLGRVRLSGGEPLAIEHAVVPAEFLPDLDQIGDSLYAALEKNGHRPVRGKQRIQGALAAPTEAGMLSTEQNAAVLRIERMAFLADGRPVEFTRSTYRADRYVFVSDLEGAQTSSRLE</sequence>
<dbReference type="SMART" id="SM00345">
    <property type="entry name" value="HTH_GNTR"/>
    <property type="match status" value="1"/>
</dbReference>
<accession>A0AA41ZBZ7</accession>
<comment type="caution">
    <text evidence="5">The sequence shown here is derived from an EMBL/GenBank/DDBJ whole genome shotgun (WGS) entry which is preliminary data.</text>
</comment>
<dbReference type="Gene3D" id="1.10.10.10">
    <property type="entry name" value="Winged helix-like DNA-binding domain superfamily/Winged helix DNA-binding domain"/>
    <property type="match status" value="1"/>
</dbReference>
<dbReference type="InterPro" id="IPR011663">
    <property type="entry name" value="UTRA"/>
</dbReference>
<dbReference type="Pfam" id="PF00392">
    <property type="entry name" value="GntR"/>
    <property type="match status" value="1"/>
</dbReference>
<dbReference type="InterPro" id="IPR036390">
    <property type="entry name" value="WH_DNA-bd_sf"/>
</dbReference>
<dbReference type="AlphaFoldDB" id="A0AA41ZBZ7"/>
<dbReference type="InterPro" id="IPR028978">
    <property type="entry name" value="Chorismate_lyase_/UTRA_dom_sf"/>
</dbReference>
<dbReference type="CDD" id="cd07377">
    <property type="entry name" value="WHTH_GntR"/>
    <property type="match status" value="1"/>
</dbReference>
<dbReference type="Gene3D" id="3.40.1410.10">
    <property type="entry name" value="Chorismate lyase-like"/>
    <property type="match status" value="1"/>
</dbReference>
<feature type="domain" description="HTH gntR-type" evidence="4">
    <location>
        <begin position="13"/>
        <end position="81"/>
    </location>
</feature>
<dbReference type="GO" id="GO:0003700">
    <property type="term" value="F:DNA-binding transcription factor activity"/>
    <property type="evidence" value="ECO:0007669"/>
    <property type="project" value="InterPro"/>
</dbReference>
<dbReference type="PANTHER" id="PTHR44846">
    <property type="entry name" value="MANNOSYL-D-GLYCERATE TRANSPORT/METABOLISM SYSTEM REPRESSOR MNGR-RELATED"/>
    <property type="match status" value="1"/>
</dbReference>
<dbReference type="RefSeq" id="WP_179514531.1">
    <property type="nucleotide sequence ID" value="NZ_JANFAU010000001.1"/>
</dbReference>
<organism evidence="5 6">
    <name type="scientific">Sphingomonas lycopersici</name>
    <dbReference type="NCBI Taxonomy" id="2951807"/>
    <lineage>
        <taxon>Bacteria</taxon>
        <taxon>Pseudomonadati</taxon>
        <taxon>Pseudomonadota</taxon>
        <taxon>Alphaproteobacteria</taxon>
        <taxon>Sphingomonadales</taxon>
        <taxon>Sphingomonadaceae</taxon>
        <taxon>Sphingomonas</taxon>
    </lineage>
</organism>
<reference evidence="5" key="1">
    <citation type="submission" date="2022-06" db="EMBL/GenBank/DDBJ databases">
        <title>Sphingomonas sp. nov. isolated from rhizosphere soil of tomato.</title>
        <authorList>
            <person name="Dong H."/>
            <person name="Gao R."/>
        </authorList>
    </citation>
    <scope>NUCLEOTIDE SEQUENCE</scope>
    <source>
        <strain evidence="5">MMSM24</strain>
    </source>
</reference>
<dbReference type="PRINTS" id="PR00035">
    <property type="entry name" value="HTHGNTR"/>
</dbReference>
<dbReference type="InterPro" id="IPR036388">
    <property type="entry name" value="WH-like_DNA-bd_sf"/>
</dbReference>
<dbReference type="Pfam" id="PF07702">
    <property type="entry name" value="UTRA"/>
    <property type="match status" value="1"/>
</dbReference>
<dbReference type="PANTHER" id="PTHR44846:SF1">
    <property type="entry name" value="MANNOSYL-D-GLYCERATE TRANSPORT_METABOLISM SYSTEM REPRESSOR MNGR-RELATED"/>
    <property type="match status" value="1"/>
</dbReference>
<evidence type="ECO:0000256" key="2">
    <source>
        <dbReference type="ARBA" id="ARBA00023125"/>
    </source>
</evidence>
<proteinExistence type="predicted"/>
<evidence type="ECO:0000259" key="4">
    <source>
        <dbReference type="PROSITE" id="PS50949"/>
    </source>
</evidence>
<dbReference type="SMART" id="SM00866">
    <property type="entry name" value="UTRA"/>
    <property type="match status" value="1"/>
</dbReference>
<gene>
    <name evidence="5" type="ORF">NEE01_23150</name>
</gene>
<dbReference type="EMBL" id="JANFAV010000028">
    <property type="protein sequence ID" value="MCW6537682.1"/>
    <property type="molecule type" value="Genomic_DNA"/>
</dbReference>
<protein>
    <submittedName>
        <fullName evidence="5">GntR family transcriptional regulator</fullName>
    </submittedName>
</protein>
<dbReference type="SUPFAM" id="SSF64288">
    <property type="entry name" value="Chorismate lyase-like"/>
    <property type="match status" value="1"/>
</dbReference>
<dbReference type="GO" id="GO:0003677">
    <property type="term" value="F:DNA binding"/>
    <property type="evidence" value="ECO:0007669"/>
    <property type="project" value="UniProtKB-KW"/>
</dbReference>
<dbReference type="SUPFAM" id="SSF46785">
    <property type="entry name" value="Winged helix' DNA-binding domain"/>
    <property type="match status" value="1"/>
</dbReference>
<evidence type="ECO:0000256" key="1">
    <source>
        <dbReference type="ARBA" id="ARBA00023015"/>
    </source>
</evidence>
<keyword evidence="2" id="KW-0238">DNA-binding</keyword>
<evidence type="ECO:0000313" key="5">
    <source>
        <dbReference type="EMBL" id="MCW6537682.1"/>
    </source>
</evidence>
<keyword evidence="3" id="KW-0804">Transcription</keyword>
<keyword evidence="1" id="KW-0805">Transcription regulation</keyword>
<dbReference type="InterPro" id="IPR000524">
    <property type="entry name" value="Tscrpt_reg_HTH_GntR"/>
</dbReference>
<dbReference type="InterPro" id="IPR050679">
    <property type="entry name" value="Bact_HTH_transcr_reg"/>
</dbReference>
<dbReference type="Proteomes" id="UP001165565">
    <property type="component" value="Unassembled WGS sequence"/>
</dbReference>
<evidence type="ECO:0000313" key="6">
    <source>
        <dbReference type="Proteomes" id="UP001165565"/>
    </source>
</evidence>
<dbReference type="PROSITE" id="PS50949">
    <property type="entry name" value="HTH_GNTR"/>
    <property type="match status" value="1"/>
</dbReference>
<keyword evidence="6" id="KW-1185">Reference proteome</keyword>